<dbReference type="InterPro" id="IPR000626">
    <property type="entry name" value="Ubiquitin-like_dom"/>
</dbReference>
<evidence type="ECO:0000313" key="2">
    <source>
        <dbReference type="EMBL" id="GMH84487.1"/>
    </source>
</evidence>
<evidence type="ECO:0000259" key="1">
    <source>
        <dbReference type="PROSITE" id="PS50053"/>
    </source>
</evidence>
<dbReference type="SUPFAM" id="SSF54236">
    <property type="entry name" value="Ubiquitin-like"/>
    <property type="match status" value="1"/>
</dbReference>
<dbReference type="OrthoDB" id="193054at2759"/>
<name>A0A9W7BB66_9STRA</name>
<evidence type="ECO:0000313" key="3">
    <source>
        <dbReference type="Proteomes" id="UP001165085"/>
    </source>
</evidence>
<dbReference type="PROSITE" id="PS50053">
    <property type="entry name" value="UBIQUITIN_2"/>
    <property type="match status" value="1"/>
</dbReference>
<sequence>MGFFGKDNKKVPKGLALPGIGGAAAAAKQEEEDPNFPKPKSKASFYLAKKKKNDEIEDKMLAANQAFLGGADGTGGHIKGTKRKMGAKVAITLAMLPIKATGACIDFSLRAVGLRRRIKARLREVCVRNSDKDGEKVHLNCIWPCEVIILKKKLQAFVGVRSDNQRLVYCGKILKDDEIIPEECFLQDPKDGSDMVFHIWMINVGFSMDKYTAMKSKESRLGGLGAGAKVVPDDDLEMEEETDDERKIREEEERVRWEVKECMKSILLGVEQTVIDEQIAAEDPAMNPRKDRFDIKKELELIGCEEYADGLKKIGFGERGAFSFVKEEHIIGYPLFVHSKARKKIVGLAAAYRRQLQYEEQQLKTHLTKMNEISFSKKYTVDGKEFFHSKAEMDNFYKAIEDEKKEESRRSSHANIRNKFLKVRQGMNFLSLTQHEPPPREHSDIMEEKIDKITKHNAKDEWGLPSRPSIYKGYMEEKYMREKAHEDEALNKTKVAQWRGNIHDRLVAADAFGNGHVAIHDLRRILMSILTKEHVHNPEGRTEEILRKSDEDGGGIHHDHDILIETTVEVMLDALKKHVSGEQMRAQKHRLEEKKKKDRRLHYWMYLDEDAEEERQANIKKLTPYNCPAFTPQPFNERRCLHCKYDRNLHTIIHTKQDYLDIIAKRNQDAMSADMKLNEANAILARQESVKAKLKDQLAALGGAKMDWEDTSS</sequence>
<dbReference type="Gene3D" id="3.10.20.90">
    <property type="entry name" value="Phosphatidylinositol 3-kinase Catalytic Subunit, Chain A, domain 1"/>
    <property type="match status" value="1"/>
</dbReference>
<proteinExistence type="predicted"/>
<dbReference type="InterPro" id="IPR029071">
    <property type="entry name" value="Ubiquitin-like_domsf"/>
</dbReference>
<protein>
    <recommendedName>
        <fullName evidence="1">Ubiquitin-like domain-containing protein</fullName>
    </recommendedName>
</protein>
<dbReference type="AlphaFoldDB" id="A0A9W7BB66"/>
<gene>
    <name evidence="2" type="ORF">TrST_g2138</name>
</gene>
<organism evidence="2 3">
    <name type="scientific">Triparma strigata</name>
    <dbReference type="NCBI Taxonomy" id="1606541"/>
    <lineage>
        <taxon>Eukaryota</taxon>
        <taxon>Sar</taxon>
        <taxon>Stramenopiles</taxon>
        <taxon>Ochrophyta</taxon>
        <taxon>Bolidophyceae</taxon>
        <taxon>Parmales</taxon>
        <taxon>Triparmaceae</taxon>
        <taxon>Triparma</taxon>
    </lineage>
</organism>
<accession>A0A9W7BB66</accession>
<dbReference type="Proteomes" id="UP001165085">
    <property type="component" value="Unassembled WGS sequence"/>
</dbReference>
<comment type="caution">
    <text evidence="2">The sequence shown here is derived from an EMBL/GenBank/DDBJ whole genome shotgun (WGS) entry which is preliminary data.</text>
</comment>
<feature type="domain" description="Ubiquitin-like" evidence="1">
    <location>
        <begin position="147"/>
        <end position="182"/>
    </location>
</feature>
<reference evidence="3" key="1">
    <citation type="journal article" date="2023" name="Commun. Biol.">
        <title>Genome analysis of Parmales, the sister group of diatoms, reveals the evolutionary specialization of diatoms from phago-mixotrophs to photoautotrophs.</title>
        <authorList>
            <person name="Ban H."/>
            <person name="Sato S."/>
            <person name="Yoshikawa S."/>
            <person name="Yamada K."/>
            <person name="Nakamura Y."/>
            <person name="Ichinomiya M."/>
            <person name="Sato N."/>
            <person name="Blanc-Mathieu R."/>
            <person name="Endo H."/>
            <person name="Kuwata A."/>
            <person name="Ogata H."/>
        </authorList>
    </citation>
    <scope>NUCLEOTIDE SEQUENCE [LARGE SCALE GENOMIC DNA]</scope>
    <source>
        <strain evidence="3">NIES 3701</strain>
    </source>
</reference>
<dbReference type="EMBL" id="BRXY01000293">
    <property type="protein sequence ID" value="GMH84487.1"/>
    <property type="molecule type" value="Genomic_DNA"/>
</dbReference>
<keyword evidence="3" id="KW-1185">Reference proteome</keyword>